<dbReference type="PANTHER" id="PTHR43080:SF2">
    <property type="entry name" value="CBS DOMAIN-CONTAINING PROTEIN"/>
    <property type="match status" value="1"/>
</dbReference>
<dbReference type="Proteomes" id="UP000027778">
    <property type="component" value="Unassembled WGS sequence"/>
</dbReference>
<accession>A0A073KB43</accession>
<keyword evidence="1 2" id="KW-0129">CBS domain</keyword>
<dbReference type="STRING" id="574375.AZF08_04860"/>
<dbReference type="Gene3D" id="3.10.580.10">
    <property type="entry name" value="CBS-domain"/>
    <property type="match status" value="1"/>
</dbReference>
<comment type="caution">
    <text evidence="5">The sequence shown here is derived from an EMBL/GenBank/DDBJ whole genome shotgun (WGS) entry which is preliminary data.</text>
</comment>
<dbReference type="CDD" id="cd04883">
    <property type="entry name" value="ACT_AcuB"/>
    <property type="match status" value="1"/>
</dbReference>
<protein>
    <submittedName>
        <fullName evidence="5">Acetoin utilization protein AcuB</fullName>
    </submittedName>
</protein>
<gene>
    <name evidence="5" type="ORF">BAGA_25315</name>
</gene>
<feature type="domain" description="ACT" evidence="4">
    <location>
        <begin position="139"/>
        <end position="212"/>
    </location>
</feature>
<dbReference type="PANTHER" id="PTHR43080">
    <property type="entry name" value="CBS DOMAIN-CONTAINING PROTEIN CBSX3, MITOCHONDRIAL"/>
    <property type="match status" value="1"/>
</dbReference>
<dbReference type="Pfam" id="PF01842">
    <property type="entry name" value="ACT"/>
    <property type="match status" value="1"/>
</dbReference>
<dbReference type="SUPFAM" id="SSF54631">
    <property type="entry name" value="CBS-domain pair"/>
    <property type="match status" value="1"/>
</dbReference>
<dbReference type="SMART" id="SM00116">
    <property type="entry name" value="CBS"/>
    <property type="match status" value="2"/>
</dbReference>
<evidence type="ECO:0000313" key="5">
    <source>
        <dbReference type="EMBL" id="KEK24474.1"/>
    </source>
</evidence>
<dbReference type="InterPro" id="IPR051257">
    <property type="entry name" value="Diverse_CBS-Domain"/>
</dbReference>
<evidence type="ECO:0000256" key="2">
    <source>
        <dbReference type="PROSITE-ProRule" id="PRU00703"/>
    </source>
</evidence>
<name>A0A073KB43_9BACI</name>
<evidence type="ECO:0000313" key="6">
    <source>
        <dbReference type="Proteomes" id="UP000027778"/>
    </source>
</evidence>
<evidence type="ECO:0000256" key="1">
    <source>
        <dbReference type="ARBA" id="ARBA00023122"/>
    </source>
</evidence>
<dbReference type="PROSITE" id="PS51671">
    <property type="entry name" value="ACT"/>
    <property type="match status" value="1"/>
</dbReference>
<dbReference type="AlphaFoldDB" id="A0A073KB43"/>
<dbReference type="Gene3D" id="3.30.70.260">
    <property type="match status" value="1"/>
</dbReference>
<dbReference type="SUPFAM" id="SSF55021">
    <property type="entry name" value="ACT-like"/>
    <property type="match status" value="1"/>
</dbReference>
<dbReference type="InterPro" id="IPR046342">
    <property type="entry name" value="CBS_dom_sf"/>
</dbReference>
<keyword evidence="6" id="KW-1185">Reference proteome</keyword>
<dbReference type="InterPro" id="IPR045865">
    <property type="entry name" value="ACT-like_dom_sf"/>
</dbReference>
<dbReference type="EMBL" id="JOTM01000006">
    <property type="protein sequence ID" value="KEK24474.1"/>
    <property type="molecule type" value="Genomic_DNA"/>
</dbReference>
<dbReference type="RefSeq" id="WP_033674221.1">
    <property type="nucleotide sequence ID" value="NZ_JOTM01000006.1"/>
</dbReference>
<dbReference type="CDD" id="cd04584">
    <property type="entry name" value="CBS_pair_AcuB_like"/>
    <property type="match status" value="1"/>
</dbReference>
<evidence type="ECO:0000259" key="3">
    <source>
        <dbReference type="PROSITE" id="PS51371"/>
    </source>
</evidence>
<dbReference type="eggNOG" id="COG0517">
    <property type="taxonomic scope" value="Bacteria"/>
</dbReference>
<dbReference type="InterPro" id="IPR000644">
    <property type="entry name" value="CBS_dom"/>
</dbReference>
<dbReference type="OrthoDB" id="9781631at2"/>
<reference evidence="5 6" key="1">
    <citation type="submission" date="2014-06" db="EMBL/GenBank/DDBJ databases">
        <title>Draft genome sequence of Bacillus gaemokensis JCM 15801 (MCCC 1A00707).</title>
        <authorList>
            <person name="Lai Q."/>
            <person name="Liu Y."/>
            <person name="Shao Z."/>
        </authorList>
    </citation>
    <scope>NUCLEOTIDE SEQUENCE [LARGE SCALE GENOMIC DNA]</scope>
    <source>
        <strain evidence="5 6">JCM 15801</strain>
    </source>
</reference>
<feature type="domain" description="CBS" evidence="3">
    <location>
        <begin position="78"/>
        <end position="137"/>
    </location>
</feature>
<organism evidence="5 6">
    <name type="scientific">Bacillus gaemokensis</name>
    <dbReference type="NCBI Taxonomy" id="574375"/>
    <lineage>
        <taxon>Bacteria</taxon>
        <taxon>Bacillati</taxon>
        <taxon>Bacillota</taxon>
        <taxon>Bacilli</taxon>
        <taxon>Bacillales</taxon>
        <taxon>Bacillaceae</taxon>
        <taxon>Bacillus</taxon>
        <taxon>Bacillus cereus group</taxon>
    </lineage>
</organism>
<feature type="domain" description="CBS" evidence="3">
    <location>
        <begin position="7"/>
        <end position="63"/>
    </location>
</feature>
<dbReference type="PROSITE" id="PS51371">
    <property type="entry name" value="CBS"/>
    <property type="match status" value="2"/>
</dbReference>
<dbReference type="Pfam" id="PF00571">
    <property type="entry name" value="CBS"/>
    <property type="match status" value="2"/>
</dbReference>
<evidence type="ECO:0000259" key="4">
    <source>
        <dbReference type="PROSITE" id="PS51671"/>
    </source>
</evidence>
<proteinExistence type="predicted"/>
<sequence length="214" mass="23966">MIVEEIMNHDVIVLHPDDTIETAIRTIRTKGIRHIPIVNHDNNVVGIISDRDVRDASPSILDEQVSLDMLKQPIQLIMKQPVMTCHPLDFVEEIATLFFENKIGCLPVTKGGKLVGIISESTVLHTLVKLTGAHQPSSQIEIQVKNEPGILGKVVAIFSELQINIVSVLVYPAKDENDKVLVFRIQTMNPLRVIEVLEKKGYRVLWPNIMGMQA</sequence>
<dbReference type="InterPro" id="IPR002912">
    <property type="entry name" value="ACT_dom"/>
</dbReference>